<protein>
    <submittedName>
        <fullName evidence="4">Extracellular solute-binding protein</fullName>
    </submittedName>
</protein>
<dbReference type="Proteomes" id="UP001165541">
    <property type="component" value="Unassembled WGS sequence"/>
</dbReference>
<dbReference type="CDD" id="cd08497">
    <property type="entry name" value="MbnE-like"/>
    <property type="match status" value="1"/>
</dbReference>
<dbReference type="Gene3D" id="3.40.190.10">
    <property type="entry name" value="Periplasmic binding protein-like II"/>
    <property type="match status" value="1"/>
</dbReference>
<sequence length="609" mass="68293">MTGVLARTILCAAIAFGAPAAWAAHAYAQFGDIKYPAGFAHFDYANPDAPKGGEIVLVPPTRISNFDKYNPFTLKGTAPPGLSGLVFESLLTGTLDEPTTAYGLLAEDIEVAPDRQSATFRLHPLARFQNGDPVLAADVKHSFDTLMSKQAAPQYRVYFGDIAGATVLGERTVRFDFKHDSAELPLLIGGGLPVFSRKWGIEGGRLKPFDQVVMDKPIASGPYKIGRVNFGRDITYVRDPNYWARDLGVRRGLFNFDRVTYKVYADDKVRLEAFKAGEFDFIQAFIAKEWAREYQGKKFDSGELVKREFEHGNAGDFQGFLFNTRREKFKDARVREAIGLAMDFEWMNRQLFYNAYTRMRGYFVASDFEAKGMPTPEEQRLLEPLRKHLADEVFTQPVPLPPSTDGPGGLRANLRRAKALLEAAGWAYRDGALRNAKGVPLEIEFLDNQGSMARVVTPFMQNLEKLGIRPNYKVVDFALLQKRQDVFDFDIVSVRMLGSEAPGAELMTRFSSEAADTEGSSNFIGVKSPAVDALLRKAVSARTRDDLVPALRALDRVLRHGHYVVPAWYSSRHRVAYRGGRFVLPSKIPRYYEPEGWALATWWADPRNR</sequence>
<keyword evidence="1 2" id="KW-0732">Signal</keyword>
<dbReference type="InterPro" id="IPR030678">
    <property type="entry name" value="Peptide/Ni-bd"/>
</dbReference>
<comment type="caution">
    <text evidence="4">The sequence shown here is derived from an EMBL/GenBank/DDBJ whole genome shotgun (WGS) entry which is preliminary data.</text>
</comment>
<dbReference type="Gene3D" id="3.10.105.10">
    <property type="entry name" value="Dipeptide-binding Protein, Domain 3"/>
    <property type="match status" value="1"/>
</dbReference>
<dbReference type="PIRSF" id="PIRSF002741">
    <property type="entry name" value="MppA"/>
    <property type="match status" value="1"/>
</dbReference>
<organism evidence="4 5">
    <name type="scientific">Caldimonas mangrovi</name>
    <dbReference type="NCBI Taxonomy" id="2944811"/>
    <lineage>
        <taxon>Bacteria</taxon>
        <taxon>Pseudomonadati</taxon>
        <taxon>Pseudomonadota</taxon>
        <taxon>Betaproteobacteria</taxon>
        <taxon>Burkholderiales</taxon>
        <taxon>Sphaerotilaceae</taxon>
        <taxon>Caldimonas</taxon>
    </lineage>
</organism>
<keyword evidence="5" id="KW-1185">Reference proteome</keyword>
<proteinExistence type="predicted"/>
<evidence type="ECO:0000313" key="5">
    <source>
        <dbReference type="Proteomes" id="UP001165541"/>
    </source>
</evidence>
<evidence type="ECO:0000256" key="2">
    <source>
        <dbReference type="SAM" id="SignalP"/>
    </source>
</evidence>
<evidence type="ECO:0000259" key="3">
    <source>
        <dbReference type="Pfam" id="PF00496"/>
    </source>
</evidence>
<dbReference type="InterPro" id="IPR000914">
    <property type="entry name" value="SBP_5_dom"/>
</dbReference>
<dbReference type="EMBL" id="JAMKFE010000010">
    <property type="protein sequence ID" value="MCM5681132.1"/>
    <property type="molecule type" value="Genomic_DNA"/>
</dbReference>
<dbReference type="PANTHER" id="PTHR30290">
    <property type="entry name" value="PERIPLASMIC BINDING COMPONENT OF ABC TRANSPORTER"/>
    <property type="match status" value="1"/>
</dbReference>
<dbReference type="PANTHER" id="PTHR30290:SF64">
    <property type="entry name" value="ABC TRANSPORTER PERIPLASMIC BINDING PROTEIN"/>
    <property type="match status" value="1"/>
</dbReference>
<dbReference type="Pfam" id="PF00496">
    <property type="entry name" value="SBP_bac_5"/>
    <property type="match status" value="1"/>
</dbReference>
<reference evidence="4" key="1">
    <citation type="submission" date="2022-05" db="EMBL/GenBank/DDBJ databases">
        <title>Schlegelella sp. nov., isolated from mangrove soil.</title>
        <authorList>
            <person name="Liu Y."/>
            <person name="Ge X."/>
            <person name="Liu W."/>
        </authorList>
    </citation>
    <scope>NUCLEOTIDE SEQUENCE</scope>
    <source>
        <strain evidence="4">S2-27</strain>
    </source>
</reference>
<gene>
    <name evidence="4" type="ORF">M8A51_16520</name>
</gene>
<feature type="chain" id="PRO_5047371430" evidence="2">
    <location>
        <begin position="24"/>
        <end position="609"/>
    </location>
</feature>
<feature type="domain" description="Solute-binding protein family 5" evidence="3">
    <location>
        <begin position="102"/>
        <end position="515"/>
    </location>
</feature>
<dbReference type="RefSeq" id="WP_251779615.1">
    <property type="nucleotide sequence ID" value="NZ_JAMKFE010000010.1"/>
</dbReference>
<accession>A0ABT0YQW8</accession>
<evidence type="ECO:0000313" key="4">
    <source>
        <dbReference type="EMBL" id="MCM5681132.1"/>
    </source>
</evidence>
<feature type="signal peptide" evidence="2">
    <location>
        <begin position="1"/>
        <end position="23"/>
    </location>
</feature>
<name>A0ABT0YQW8_9BURK</name>
<dbReference type="InterPro" id="IPR039424">
    <property type="entry name" value="SBP_5"/>
</dbReference>
<evidence type="ECO:0000256" key="1">
    <source>
        <dbReference type="ARBA" id="ARBA00022729"/>
    </source>
</evidence>
<dbReference type="SUPFAM" id="SSF53850">
    <property type="entry name" value="Periplasmic binding protein-like II"/>
    <property type="match status" value="1"/>
</dbReference>